<dbReference type="InterPro" id="IPR009044">
    <property type="entry name" value="ssDNA-bd_transcriptional_reg"/>
</dbReference>
<proteinExistence type="predicted"/>
<dbReference type="STRING" id="1148.gene:10497570"/>
<protein>
    <submittedName>
        <fullName evidence="1">Slr0249 protein</fullName>
    </submittedName>
</protein>
<reference evidence="1 2" key="1">
    <citation type="journal article" date="1995" name="DNA Res.">
        <title>Sequence analysis of the genome of the unicellular cyanobacterium Synechocystis sp. strain PCC6803. I. Sequence features in the 1 Mb region from map positions 64% to 92% of the genome.</title>
        <authorList>
            <person name="Kaneko T."/>
            <person name="Tanaka A."/>
            <person name="Sato S."/>
            <person name="Kotani H."/>
            <person name="Sazuka T."/>
            <person name="Miyajima N."/>
            <person name="Sugiura M."/>
            <person name="Tabata S."/>
        </authorList>
    </citation>
    <scope>NUCLEOTIDE SEQUENCE [LARGE SCALE GENOMIC DNA]</scope>
    <source>
        <strain evidence="2">ATCC 27184 / PCC 6803 / Kazusa</strain>
    </source>
</reference>
<evidence type="ECO:0000313" key="1">
    <source>
        <dbReference type="EMBL" id="BAA16715.1"/>
    </source>
</evidence>
<dbReference type="InParanoid" id="P72708"/>
<reference evidence="1 2" key="2">
    <citation type="journal article" date="1996" name="DNA Res.">
        <title>Sequence analysis of the genome of the unicellular cyanobacterium Synechocystis sp. strain PCC6803. II. Sequence determination of the entire genome and assignment of potential protein-coding regions.</title>
        <authorList>
            <person name="Kaneko T."/>
            <person name="Sato S."/>
            <person name="Kotani H."/>
            <person name="Tanaka A."/>
            <person name="Asamizu E."/>
            <person name="Nakamura Y."/>
            <person name="Miyajima N."/>
            <person name="Hirosawa M."/>
            <person name="Sugiura M."/>
            <person name="Sasamoto S."/>
            <person name="Kimura T."/>
            <person name="Hosouchi T."/>
            <person name="Matsuno A."/>
            <person name="Muraki A."/>
            <person name="Nakazaki N."/>
            <person name="Naruo K."/>
            <person name="Okumura S."/>
            <person name="Shimpo S."/>
            <person name="Takeuchi C."/>
            <person name="Wada T."/>
            <person name="Watanabe A."/>
            <person name="Yamada M."/>
            <person name="Yasuda M."/>
            <person name="Tabata S."/>
        </authorList>
    </citation>
    <scope>NUCLEOTIDE SEQUENCE [LARGE SCALE GENOMIC DNA]</scope>
    <source>
        <strain evidence="2">ATCC 27184 / PCC 6803 / Kazusa</strain>
    </source>
</reference>
<dbReference type="InterPro" id="IPR014947">
    <property type="entry name" value="DUF1818"/>
</dbReference>
<accession>P72708</accession>
<name>P72708_SYNY3</name>
<dbReference type="KEGG" id="syn:slr0249"/>
<dbReference type="GO" id="GO:0003677">
    <property type="term" value="F:DNA binding"/>
    <property type="evidence" value="ECO:0007669"/>
    <property type="project" value="InterPro"/>
</dbReference>
<dbReference type="AlphaFoldDB" id="P72708"/>
<keyword evidence="2" id="KW-1185">Reference proteome</keyword>
<dbReference type="PIR" id="S74563">
    <property type="entry name" value="S74563"/>
</dbReference>
<dbReference type="eggNOG" id="ENOG50316YV">
    <property type="taxonomic scope" value="Bacteria"/>
</dbReference>
<dbReference type="IntAct" id="P72708">
    <property type="interactions" value="2"/>
</dbReference>
<dbReference type="GO" id="GO:0006355">
    <property type="term" value="P:regulation of DNA-templated transcription"/>
    <property type="evidence" value="ECO:0007669"/>
    <property type="project" value="InterPro"/>
</dbReference>
<evidence type="ECO:0000313" key="2">
    <source>
        <dbReference type="Proteomes" id="UP000001425"/>
    </source>
</evidence>
<dbReference type="Proteomes" id="UP000001425">
    <property type="component" value="Chromosome"/>
</dbReference>
<sequence length="124" mass="14032">MLSKTIHEGPGWRWGFDPNAETFPFLLGSENWALELTQDEFADFHRLSRELAQTVTAIADELMEEEKICCELSSELVWLEIEGYAHAYELRFILCQGRKAEGGWPAAIVPALLNSLQSFDPGET</sequence>
<dbReference type="Pfam" id="PF08848">
    <property type="entry name" value="DUF1818"/>
    <property type="match status" value="1"/>
</dbReference>
<dbReference type="EnsemblBacteria" id="BAA16715">
    <property type="protein sequence ID" value="BAA16715"/>
    <property type="gene ID" value="BAA16715"/>
</dbReference>
<dbReference type="PaxDb" id="1148-1651788"/>
<dbReference type="Gene3D" id="2.30.31.10">
    <property type="entry name" value="Transcriptional Coactivator Pc4, Chain A"/>
    <property type="match status" value="1"/>
</dbReference>
<dbReference type="SUPFAM" id="SSF54447">
    <property type="entry name" value="ssDNA-binding transcriptional regulator domain"/>
    <property type="match status" value="1"/>
</dbReference>
<organism evidence="1 2">
    <name type="scientific">Synechocystis sp. (strain ATCC 27184 / PCC 6803 / Kazusa)</name>
    <dbReference type="NCBI Taxonomy" id="1111708"/>
    <lineage>
        <taxon>Bacteria</taxon>
        <taxon>Bacillati</taxon>
        <taxon>Cyanobacteriota</taxon>
        <taxon>Cyanophyceae</taxon>
        <taxon>Synechococcales</taxon>
        <taxon>Merismopediaceae</taxon>
        <taxon>Synechocystis</taxon>
    </lineage>
</organism>
<dbReference type="EMBL" id="BA000022">
    <property type="protein sequence ID" value="BAA16715.1"/>
    <property type="molecule type" value="Genomic_DNA"/>
</dbReference>
<dbReference type="PhylomeDB" id="P72708"/>
<gene>
    <name evidence="1" type="ordered locus">slr0249</name>
</gene>